<accession>A0A7R8UBY3</accession>
<keyword evidence="4" id="KW-0325">Glycoprotein</keyword>
<keyword evidence="6" id="KW-1185">Reference proteome</keyword>
<reference evidence="5 6" key="1">
    <citation type="submission" date="2020-11" db="EMBL/GenBank/DDBJ databases">
        <authorList>
            <person name="Wallbank WR R."/>
            <person name="Pardo Diaz C."/>
            <person name="Kozak K."/>
            <person name="Martin S."/>
            <person name="Jiggins C."/>
            <person name="Moest M."/>
            <person name="Warren A I."/>
            <person name="Generalovic N T."/>
            <person name="Byers J.R.P. K."/>
            <person name="Montejo-Kovacevich G."/>
            <person name="Yen C E."/>
        </authorList>
    </citation>
    <scope>NUCLEOTIDE SEQUENCE [LARGE SCALE GENOMIC DNA]</scope>
</reference>
<dbReference type="InterPro" id="IPR010255">
    <property type="entry name" value="Haem_peroxidase_sf"/>
</dbReference>
<sequence>MSDGFIGLEPLTFKTQTCCIEYGRFIRNSSTPCFPFTVPKIDPYFKNINYIDFDRMVTEKDQRCRGTGDPIPAEQLNGVTHYLDLSPIYGNSDKDSKRLREFRSGFLKTSDYNRKWPP</sequence>
<dbReference type="Gene3D" id="1.10.640.10">
    <property type="entry name" value="Haem peroxidase domain superfamily, animal type"/>
    <property type="match status" value="1"/>
</dbReference>
<evidence type="ECO:0000256" key="2">
    <source>
        <dbReference type="ARBA" id="ARBA00022525"/>
    </source>
</evidence>
<keyword evidence="3" id="KW-0575">Peroxidase</keyword>
<organism evidence="5 6">
    <name type="scientific">Hermetia illucens</name>
    <name type="common">Black soldier fly</name>
    <dbReference type="NCBI Taxonomy" id="343691"/>
    <lineage>
        <taxon>Eukaryota</taxon>
        <taxon>Metazoa</taxon>
        <taxon>Ecdysozoa</taxon>
        <taxon>Arthropoda</taxon>
        <taxon>Hexapoda</taxon>
        <taxon>Insecta</taxon>
        <taxon>Pterygota</taxon>
        <taxon>Neoptera</taxon>
        <taxon>Endopterygota</taxon>
        <taxon>Diptera</taxon>
        <taxon>Brachycera</taxon>
        <taxon>Stratiomyomorpha</taxon>
        <taxon>Stratiomyidae</taxon>
        <taxon>Hermetiinae</taxon>
        <taxon>Hermetia</taxon>
    </lineage>
</organism>
<dbReference type="SUPFAM" id="SSF48113">
    <property type="entry name" value="Heme-dependent peroxidases"/>
    <property type="match status" value="1"/>
</dbReference>
<comment type="subcellular location">
    <subcellularLocation>
        <location evidence="1">Secreted</location>
    </subcellularLocation>
</comment>
<dbReference type="PANTHER" id="PTHR11475:SF4">
    <property type="entry name" value="CHORION PEROXIDASE"/>
    <property type="match status" value="1"/>
</dbReference>
<name>A0A7R8UBY3_HERIL</name>
<dbReference type="GO" id="GO:0005576">
    <property type="term" value="C:extracellular region"/>
    <property type="evidence" value="ECO:0007669"/>
    <property type="project" value="UniProtKB-SubCell"/>
</dbReference>
<evidence type="ECO:0000256" key="1">
    <source>
        <dbReference type="ARBA" id="ARBA00004613"/>
    </source>
</evidence>
<keyword evidence="2" id="KW-0964">Secreted</keyword>
<dbReference type="InterPro" id="IPR037120">
    <property type="entry name" value="Haem_peroxidase_sf_animal"/>
</dbReference>
<evidence type="ECO:0000313" key="5">
    <source>
        <dbReference type="EMBL" id="CAD7077888.1"/>
    </source>
</evidence>
<evidence type="ECO:0000256" key="3">
    <source>
        <dbReference type="ARBA" id="ARBA00022559"/>
    </source>
</evidence>
<keyword evidence="3" id="KW-0560">Oxidoreductase</keyword>
<proteinExistence type="predicted"/>
<dbReference type="AlphaFoldDB" id="A0A7R8UBY3"/>
<dbReference type="InParanoid" id="A0A7R8UBY3"/>
<dbReference type="InterPro" id="IPR019791">
    <property type="entry name" value="Haem_peroxidase_animal"/>
</dbReference>
<dbReference type="PROSITE" id="PS50292">
    <property type="entry name" value="PEROXIDASE_3"/>
    <property type="match status" value="1"/>
</dbReference>
<dbReference type="Proteomes" id="UP000594454">
    <property type="component" value="Chromosome 1"/>
</dbReference>
<dbReference type="EMBL" id="LR899009">
    <property type="protein sequence ID" value="CAD7077888.1"/>
    <property type="molecule type" value="Genomic_DNA"/>
</dbReference>
<evidence type="ECO:0000256" key="4">
    <source>
        <dbReference type="ARBA" id="ARBA00023180"/>
    </source>
</evidence>
<dbReference type="Pfam" id="PF03098">
    <property type="entry name" value="An_peroxidase"/>
    <property type="match status" value="1"/>
</dbReference>
<gene>
    <name evidence="5" type="ORF">HERILL_LOCUS1189</name>
</gene>
<protein>
    <submittedName>
        <fullName evidence="5">Uncharacterized protein</fullName>
    </submittedName>
</protein>
<dbReference type="PANTHER" id="PTHR11475">
    <property type="entry name" value="OXIDASE/PEROXIDASE"/>
    <property type="match status" value="1"/>
</dbReference>
<dbReference type="GO" id="GO:0006979">
    <property type="term" value="P:response to oxidative stress"/>
    <property type="evidence" value="ECO:0007669"/>
    <property type="project" value="InterPro"/>
</dbReference>
<dbReference type="GO" id="GO:0004601">
    <property type="term" value="F:peroxidase activity"/>
    <property type="evidence" value="ECO:0007669"/>
    <property type="project" value="UniProtKB-KW"/>
</dbReference>
<evidence type="ECO:0000313" key="6">
    <source>
        <dbReference type="Proteomes" id="UP000594454"/>
    </source>
</evidence>
<dbReference type="GO" id="GO:0020037">
    <property type="term" value="F:heme binding"/>
    <property type="evidence" value="ECO:0007669"/>
    <property type="project" value="InterPro"/>
</dbReference>